<dbReference type="STRING" id="415747.SAMN03097708_03120"/>
<dbReference type="AlphaFoldDB" id="A0A1G5R0C7"/>
<evidence type="ECO:0000256" key="1">
    <source>
        <dbReference type="ARBA" id="ARBA00022679"/>
    </source>
</evidence>
<dbReference type="SUPFAM" id="SSF52540">
    <property type="entry name" value="P-loop containing nucleoside triphosphate hydrolases"/>
    <property type="match status" value="1"/>
</dbReference>
<dbReference type="InterPro" id="IPR000863">
    <property type="entry name" value="Sulfotransferase_dom"/>
</dbReference>
<dbReference type="GO" id="GO:0008146">
    <property type="term" value="F:sulfotransferase activity"/>
    <property type="evidence" value="ECO:0007669"/>
    <property type="project" value="InterPro"/>
</dbReference>
<evidence type="ECO:0000259" key="3">
    <source>
        <dbReference type="Pfam" id="PF00685"/>
    </source>
</evidence>
<dbReference type="OrthoDB" id="9075305at2"/>
<dbReference type="InterPro" id="IPR037359">
    <property type="entry name" value="NST/OST"/>
</dbReference>
<dbReference type="EMBL" id="FMWD01000014">
    <property type="protein sequence ID" value="SCZ67298.1"/>
    <property type="molecule type" value="Genomic_DNA"/>
</dbReference>
<keyword evidence="2" id="KW-0325">Glycoprotein</keyword>
<dbReference type="RefSeq" id="WP_092999025.1">
    <property type="nucleotide sequence ID" value="NZ_FMWD01000014.1"/>
</dbReference>
<dbReference type="InterPro" id="IPR027417">
    <property type="entry name" value="P-loop_NTPase"/>
</dbReference>
<feature type="domain" description="Sulfotransferase" evidence="3">
    <location>
        <begin position="3"/>
        <end position="214"/>
    </location>
</feature>
<reference evidence="4 5" key="1">
    <citation type="submission" date="2016-10" db="EMBL/GenBank/DDBJ databases">
        <authorList>
            <person name="de Groot N.N."/>
        </authorList>
    </citation>
    <scope>NUCLEOTIDE SEQUENCE [LARGE SCALE GENOMIC DNA]</scope>
    <source>
        <strain evidence="4 5">HLD2</strain>
    </source>
</reference>
<protein>
    <submittedName>
        <fullName evidence="4">Sulfotransferase domain-containing protein</fullName>
    </submittedName>
</protein>
<evidence type="ECO:0000313" key="5">
    <source>
        <dbReference type="Proteomes" id="UP000199648"/>
    </source>
</evidence>
<keyword evidence="5" id="KW-1185">Reference proteome</keyword>
<dbReference type="PANTHER" id="PTHR10605">
    <property type="entry name" value="HEPARAN SULFATE SULFOTRANSFERASE"/>
    <property type="match status" value="1"/>
</dbReference>
<evidence type="ECO:0000256" key="2">
    <source>
        <dbReference type="ARBA" id="ARBA00023180"/>
    </source>
</evidence>
<accession>A0A1G5R0C7</accession>
<dbReference type="Pfam" id="PF00685">
    <property type="entry name" value="Sulfotransfer_1"/>
    <property type="match status" value="1"/>
</dbReference>
<sequence>MLDFIVLGAQKAGTSTLHELLAQSSEVALPWTKETHFFRDEEKFLKGVEWYRKQFKDVQGNVKVYGEIDPEYMYFPECIERIGSICDTPKLIIVLREPISRALSHYRMSQRRGYEPLTFYDALVEESARLEGGDRFSQIHHSYIGRGLYAEQIERITSQLPDSELLVLKFDDLYTSQDSAVKTLNTICDFIGISSNGITVDVTLKHNKAAVPRFNGLRDLVYGQGKVKKLVGKFIPSRDLKIRMMKFIDRVNMKPADKSQSEAAQCPYFVYEKLINDLYKLRMIADIDVSHWIESYYGCLEKR</sequence>
<gene>
    <name evidence="4" type="ORF">SAMN03097708_03120</name>
</gene>
<keyword evidence="1 4" id="KW-0808">Transferase</keyword>
<organism evidence="4 5">
    <name type="scientific">Thiohalomonas denitrificans</name>
    <dbReference type="NCBI Taxonomy" id="415747"/>
    <lineage>
        <taxon>Bacteria</taxon>
        <taxon>Pseudomonadati</taxon>
        <taxon>Pseudomonadota</taxon>
        <taxon>Gammaproteobacteria</taxon>
        <taxon>Thiohalomonadales</taxon>
        <taxon>Thiohalomonadaceae</taxon>
        <taxon>Thiohalomonas</taxon>
    </lineage>
</organism>
<dbReference type="Proteomes" id="UP000199648">
    <property type="component" value="Unassembled WGS sequence"/>
</dbReference>
<proteinExistence type="predicted"/>
<dbReference type="Gene3D" id="3.40.50.300">
    <property type="entry name" value="P-loop containing nucleotide triphosphate hydrolases"/>
    <property type="match status" value="1"/>
</dbReference>
<dbReference type="PANTHER" id="PTHR10605:SF56">
    <property type="entry name" value="BIFUNCTIONAL HEPARAN SULFATE N-DEACETYLASE_N-SULFOTRANSFERASE"/>
    <property type="match status" value="1"/>
</dbReference>
<name>A0A1G5R0C7_9GAMM</name>
<evidence type="ECO:0000313" key="4">
    <source>
        <dbReference type="EMBL" id="SCZ67298.1"/>
    </source>
</evidence>